<dbReference type="PANTHER" id="PTHR46621">
    <property type="entry name" value="SNRNA-ACTIVATING PROTEIN COMPLEX SUBUNIT 4"/>
    <property type="match status" value="1"/>
</dbReference>
<feature type="domain" description="C2H2-type" evidence="9">
    <location>
        <begin position="745"/>
        <end position="770"/>
    </location>
</feature>
<feature type="domain" description="HTH myb-type" evidence="11">
    <location>
        <begin position="327"/>
        <end position="376"/>
    </location>
</feature>
<feature type="domain" description="SANT" evidence="10">
    <location>
        <begin position="273"/>
        <end position="322"/>
    </location>
</feature>
<dbReference type="SUPFAM" id="SSF46689">
    <property type="entry name" value="Homeodomain-like"/>
    <property type="match status" value="2"/>
</dbReference>
<feature type="region of interest" description="Disordered" evidence="7">
    <location>
        <begin position="189"/>
        <end position="210"/>
    </location>
</feature>
<keyword evidence="6" id="KW-0862">Zinc</keyword>
<feature type="domain" description="C2H2-type" evidence="9">
    <location>
        <begin position="576"/>
        <end position="606"/>
    </location>
</feature>
<evidence type="ECO:0000313" key="13">
    <source>
        <dbReference type="Proteomes" id="UP000612746"/>
    </source>
</evidence>
<feature type="domain" description="C2H2-type" evidence="9">
    <location>
        <begin position="490"/>
        <end position="520"/>
    </location>
</feature>
<dbReference type="PROSITE" id="PS50157">
    <property type="entry name" value="ZINC_FINGER_C2H2_2"/>
    <property type="match status" value="3"/>
</dbReference>
<dbReference type="GO" id="GO:0042796">
    <property type="term" value="P:snRNA transcription by RNA polymerase III"/>
    <property type="evidence" value="ECO:0007669"/>
    <property type="project" value="TreeGrafter"/>
</dbReference>
<feature type="region of interest" description="Disordered" evidence="7">
    <location>
        <begin position="377"/>
        <end position="446"/>
    </location>
</feature>
<dbReference type="FunFam" id="1.10.10.60:FF:000010">
    <property type="entry name" value="Transcriptional activator Myb isoform A"/>
    <property type="match status" value="1"/>
</dbReference>
<feature type="domain" description="Myb-like" evidence="8">
    <location>
        <begin position="221"/>
        <end position="269"/>
    </location>
</feature>
<evidence type="ECO:0000313" key="12">
    <source>
        <dbReference type="EMBL" id="KAG2187549.1"/>
    </source>
</evidence>
<dbReference type="OrthoDB" id="2143914at2759"/>
<evidence type="ECO:0000256" key="5">
    <source>
        <dbReference type="ARBA" id="ARBA00023242"/>
    </source>
</evidence>
<dbReference type="Proteomes" id="UP000612746">
    <property type="component" value="Unassembled WGS sequence"/>
</dbReference>
<evidence type="ECO:0000256" key="2">
    <source>
        <dbReference type="ARBA" id="ARBA00023015"/>
    </source>
</evidence>
<dbReference type="InterPro" id="IPR013087">
    <property type="entry name" value="Znf_C2H2_type"/>
</dbReference>
<feature type="region of interest" description="Disordered" evidence="7">
    <location>
        <begin position="614"/>
        <end position="651"/>
    </location>
</feature>
<evidence type="ECO:0000259" key="8">
    <source>
        <dbReference type="PROSITE" id="PS50090"/>
    </source>
</evidence>
<evidence type="ECO:0000256" key="4">
    <source>
        <dbReference type="ARBA" id="ARBA00023163"/>
    </source>
</evidence>
<dbReference type="SMART" id="SM00355">
    <property type="entry name" value="ZnF_C2H2"/>
    <property type="match status" value="4"/>
</dbReference>
<feature type="region of interest" description="Disordered" evidence="7">
    <location>
        <begin position="812"/>
        <end position="837"/>
    </location>
</feature>
<evidence type="ECO:0000259" key="10">
    <source>
        <dbReference type="PROSITE" id="PS51293"/>
    </source>
</evidence>
<feature type="compositionally biased region" description="Low complexity" evidence="7">
    <location>
        <begin position="189"/>
        <end position="209"/>
    </location>
</feature>
<dbReference type="GO" id="GO:0008270">
    <property type="term" value="F:zinc ion binding"/>
    <property type="evidence" value="ECO:0007669"/>
    <property type="project" value="UniProtKB-KW"/>
</dbReference>
<evidence type="ECO:0000259" key="11">
    <source>
        <dbReference type="PROSITE" id="PS51294"/>
    </source>
</evidence>
<dbReference type="PROSITE" id="PS50090">
    <property type="entry name" value="MYB_LIKE"/>
    <property type="match status" value="3"/>
</dbReference>
<keyword evidence="6" id="KW-0863">Zinc-finger</keyword>
<dbReference type="Pfam" id="PF00096">
    <property type="entry name" value="zf-C2H2"/>
    <property type="match status" value="1"/>
</dbReference>
<feature type="domain" description="HTH myb-type" evidence="11">
    <location>
        <begin position="221"/>
        <end position="265"/>
    </location>
</feature>
<keyword evidence="1" id="KW-0677">Repeat</keyword>
<dbReference type="InterPro" id="IPR009057">
    <property type="entry name" value="Homeodomain-like_sf"/>
</dbReference>
<dbReference type="InterPro" id="IPR001005">
    <property type="entry name" value="SANT/Myb"/>
</dbReference>
<dbReference type="Gene3D" id="3.30.160.60">
    <property type="entry name" value="Classic Zinc Finger"/>
    <property type="match status" value="3"/>
</dbReference>
<keyword evidence="4" id="KW-0804">Transcription</keyword>
<keyword evidence="3" id="KW-0238">DNA-binding</keyword>
<sequence>MQQFNSPQHLSTAAYHLTRPRPFDDQGTLDLTASDQLQYNSMFKFQNAAQAPLSGQPIQLNQQQYGQNPILSNDSDGQNRMTPQNSFTYPQQGFRPVTMSMNQQAMAAGPFMSPQRQQQLHLPNKIDHNNGNVDQFGGFHTMNSADEMVASLTRASQNVPSMYDNVDIRSLVNSPALSVADLPPTTLPPLSSNLLDSPPSSTLTPSPSTEIEVKEKGFNDRTQWTAEEDNFLRLAVQVYGANTEKWSKIAECVPGRTNKNCRKRWFHSLDPSLRKGPWTEEEDRLLREGVTKYPKKQWSKIADMIVGRTDDQCAKRWRESLDPNIDRSSWTEEEDGLLLRKYDEYGTQWQKIALFFPGRPGLHCRNRWRKLQRSAQSKINHLPPGMRREDSSTSKNSPITEEEHLSPLDSLGSGSASPNITLNTNTSTSLPGQKPLPPSSDPSILAQFQDPSANMIANNLQASPQDQIQLSQQSRLDEARREMLEEMNPYGCDVPGCFASFPASSGLFYHMKGVHTNLDGIPKPYRCAIPGCTKKYKNINGLQYHIREAKGSSGHAPAIMREDGSLDNGMGDNRPYKCQVPRCKKAYRTPNGLHYHVQHGHAQQDVSFAGAMATPENTSSQNSGKRRRNSGGNPQVQAPPLQQPGNNLHLLMGSPQQRLNQFGAPPMTGMPAMNMNTMRTSSAQMMPMQAPSQSPQMSLQRMQLPGSASSSPAQQHATLNNPNSGLLAGMMNVNDQNRYGDARLFKCPQMTCGQIFQNLSGLQLHQRQQHGQPLQQHYQQPQLSYAQYQTSPHQSPHQSPQMQQQNMIFSPHLGFSSVPFPGSQQGANLQDNTHMNR</sequence>
<dbReference type="Gene3D" id="1.10.10.60">
    <property type="entry name" value="Homeodomain-like"/>
    <property type="match status" value="3"/>
</dbReference>
<protein>
    <submittedName>
        <fullName evidence="12">Uncharacterized protein</fullName>
    </submittedName>
</protein>
<feature type="compositionally biased region" description="Polar residues" evidence="7">
    <location>
        <begin position="822"/>
        <end position="837"/>
    </location>
</feature>
<proteinExistence type="predicted"/>
<reference evidence="12" key="1">
    <citation type="submission" date="2020-12" db="EMBL/GenBank/DDBJ databases">
        <title>Metabolic potential, ecology and presence of endohyphal bacteria is reflected in genomic diversity of Mucoromycotina.</title>
        <authorList>
            <person name="Muszewska A."/>
            <person name="Okrasinska A."/>
            <person name="Steczkiewicz K."/>
            <person name="Drgas O."/>
            <person name="Orlowska M."/>
            <person name="Perlinska-Lenart U."/>
            <person name="Aleksandrzak-Piekarczyk T."/>
            <person name="Szatraj K."/>
            <person name="Zielenkiewicz U."/>
            <person name="Pilsyk S."/>
            <person name="Malc E."/>
            <person name="Mieczkowski P."/>
            <person name="Kruszewska J.S."/>
            <person name="Biernat P."/>
            <person name="Pawlowska J."/>
        </authorList>
    </citation>
    <scope>NUCLEOTIDE SEQUENCE</scope>
    <source>
        <strain evidence="12">WA0000051536</strain>
    </source>
</reference>
<dbReference type="EMBL" id="JAEPRA010000003">
    <property type="protein sequence ID" value="KAG2187549.1"/>
    <property type="molecule type" value="Genomic_DNA"/>
</dbReference>
<dbReference type="GO" id="GO:0042795">
    <property type="term" value="P:snRNA transcription by RNA polymerase II"/>
    <property type="evidence" value="ECO:0007669"/>
    <property type="project" value="TreeGrafter"/>
</dbReference>
<comment type="caution">
    <text evidence="12">The sequence shown here is derived from an EMBL/GenBank/DDBJ whole genome shotgun (WGS) entry which is preliminary data.</text>
</comment>
<feature type="domain" description="Myb-like" evidence="8">
    <location>
        <begin position="270"/>
        <end position="321"/>
    </location>
</feature>
<evidence type="ECO:0000256" key="6">
    <source>
        <dbReference type="PROSITE-ProRule" id="PRU00042"/>
    </source>
</evidence>
<feature type="domain" description="Myb-like" evidence="8">
    <location>
        <begin position="322"/>
        <end position="372"/>
    </location>
</feature>
<feature type="compositionally biased region" description="Low complexity" evidence="7">
    <location>
        <begin position="421"/>
        <end position="430"/>
    </location>
</feature>
<keyword evidence="5" id="KW-0539">Nucleus</keyword>
<dbReference type="InterPro" id="IPR051575">
    <property type="entry name" value="Myb-like_DNA-bd"/>
</dbReference>
<dbReference type="GO" id="GO:0019185">
    <property type="term" value="C:snRNA-activating protein complex"/>
    <property type="evidence" value="ECO:0007669"/>
    <property type="project" value="TreeGrafter"/>
</dbReference>
<evidence type="ECO:0000256" key="1">
    <source>
        <dbReference type="ARBA" id="ARBA00022737"/>
    </source>
</evidence>
<organism evidence="12 13">
    <name type="scientific">Umbelopsis vinacea</name>
    <dbReference type="NCBI Taxonomy" id="44442"/>
    <lineage>
        <taxon>Eukaryota</taxon>
        <taxon>Fungi</taxon>
        <taxon>Fungi incertae sedis</taxon>
        <taxon>Mucoromycota</taxon>
        <taxon>Mucoromycotina</taxon>
        <taxon>Umbelopsidomycetes</taxon>
        <taxon>Umbelopsidales</taxon>
        <taxon>Umbelopsidaceae</taxon>
        <taxon>Umbelopsis</taxon>
    </lineage>
</organism>
<dbReference type="PROSITE" id="PS51294">
    <property type="entry name" value="HTH_MYB"/>
    <property type="match status" value="3"/>
</dbReference>
<dbReference type="GO" id="GO:0001006">
    <property type="term" value="F:RNA polymerase III type 3 promoter sequence-specific DNA binding"/>
    <property type="evidence" value="ECO:0007669"/>
    <property type="project" value="TreeGrafter"/>
</dbReference>
<dbReference type="SMART" id="SM00717">
    <property type="entry name" value="SANT"/>
    <property type="match status" value="3"/>
</dbReference>
<keyword evidence="2" id="KW-0805">Transcription regulation</keyword>
<name>A0A8H7Q996_9FUNG</name>
<dbReference type="InterPro" id="IPR017930">
    <property type="entry name" value="Myb_dom"/>
</dbReference>
<dbReference type="PROSITE" id="PS00028">
    <property type="entry name" value="ZINC_FINGER_C2H2_1"/>
    <property type="match status" value="3"/>
</dbReference>
<dbReference type="GO" id="GO:0000978">
    <property type="term" value="F:RNA polymerase II cis-regulatory region sequence-specific DNA binding"/>
    <property type="evidence" value="ECO:0007669"/>
    <property type="project" value="TreeGrafter"/>
</dbReference>
<dbReference type="CDD" id="cd00167">
    <property type="entry name" value="SANT"/>
    <property type="match status" value="3"/>
</dbReference>
<keyword evidence="6" id="KW-0479">Metal-binding</keyword>
<dbReference type="Pfam" id="PF00249">
    <property type="entry name" value="Myb_DNA-binding"/>
    <property type="match status" value="1"/>
</dbReference>
<dbReference type="InterPro" id="IPR017884">
    <property type="entry name" value="SANT_dom"/>
</dbReference>
<keyword evidence="13" id="KW-1185">Reference proteome</keyword>
<dbReference type="PROSITE" id="PS51293">
    <property type="entry name" value="SANT"/>
    <property type="match status" value="1"/>
</dbReference>
<evidence type="ECO:0000256" key="3">
    <source>
        <dbReference type="ARBA" id="ARBA00023125"/>
    </source>
</evidence>
<accession>A0A8H7Q996</accession>
<dbReference type="AlphaFoldDB" id="A0A8H7Q996"/>
<evidence type="ECO:0000256" key="7">
    <source>
        <dbReference type="SAM" id="MobiDB-lite"/>
    </source>
</evidence>
<evidence type="ECO:0000259" key="9">
    <source>
        <dbReference type="PROSITE" id="PS50157"/>
    </source>
</evidence>
<dbReference type="PANTHER" id="PTHR46621:SF1">
    <property type="entry name" value="SNRNA-ACTIVATING PROTEIN COMPLEX SUBUNIT 4"/>
    <property type="match status" value="1"/>
</dbReference>
<feature type="domain" description="HTH myb-type" evidence="11">
    <location>
        <begin position="270"/>
        <end position="325"/>
    </location>
</feature>
<gene>
    <name evidence="12" type="ORF">INT44_005238</name>
</gene>
<dbReference type="Pfam" id="PF13921">
    <property type="entry name" value="Myb_DNA-bind_6"/>
    <property type="match status" value="1"/>
</dbReference>